<dbReference type="Proteomes" id="UP001064632">
    <property type="component" value="Chromosome"/>
</dbReference>
<keyword evidence="2" id="KW-0012">Acyltransferase</keyword>
<dbReference type="Gene3D" id="3.40.630.30">
    <property type="match status" value="1"/>
</dbReference>
<evidence type="ECO:0000313" key="4">
    <source>
        <dbReference type="EMBL" id="UXI69280.1"/>
    </source>
</evidence>
<dbReference type="RefSeq" id="WP_261696238.1">
    <property type="nucleotide sequence ID" value="NZ_CP104694.1"/>
</dbReference>
<dbReference type="EMBL" id="CP104694">
    <property type="protein sequence ID" value="UXI69280.1"/>
    <property type="molecule type" value="Genomic_DNA"/>
</dbReference>
<dbReference type="PANTHER" id="PTHR43877:SF2">
    <property type="entry name" value="AMINOALKYLPHOSPHONATE N-ACETYLTRANSFERASE-RELATED"/>
    <property type="match status" value="1"/>
</dbReference>
<dbReference type="PANTHER" id="PTHR43877">
    <property type="entry name" value="AMINOALKYLPHOSPHONATE N-ACETYLTRANSFERASE-RELATED-RELATED"/>
    <property type="match status" value="1"/>
</dbReference>
<keyword evidence="1" id="KW-0808">Transferase</keyword>
<dbReference type="CDD" id="cd04301">
    <property type="entry name" value="NAT_SF"/>
    <property type="match status" value="1"/>
</dbReference>
<evidence type="ECO:0000259" key="3">
    <source>
        <dbReference type="PROSITE" id="PS51186"/>
    </source>
</evidence>
<dbReference type="PROSITE" id="PS51186">
    <property type="entry name" value="GNAT"/>
    <property type="match status" value="1"/>
</dbReference>
<proteinExistence type="predicted"/>
<feature type="domain" description="N-acetyltransferase" evidence="3">
    <location>
        <begin position="19"/>
        <end position="173"/>
    </location>
</feature>
<dbReference type="InterPro" id="IPR000182">
    <property type="entry name" value="GNAT_dom"/>
</dbReference>
<dbReference type="InterPro" id="IPR016181">
    <property type="entry name" value="Acyl_CoA_acyltransferase"/>
</dbReference>
<evidence type="ECO:0000313" key="5">
    <source>
        <dbReference type="Proteomes" id="UP001064632"/>
    </source>
</evidence>
<evidence type="ECO:0000256" key="2">
    <source>
        <dbReference type="ARBA" id="ARBA00023315"/>
    </source>
</evidence>
<reference evidence="4" key="1">
    <citation type="submission" date="2022-09" db="EMBL/GenBank/DDBJ databases">
        <title>Tahibacter sp. nov., isolated from a fresh water.</title>
        <authorList>
            <person name="Baek J.H."/>
            <person name="Lee J.K."/>
            <person name="Kim J.M."/>
            <person name="Jeon C.O."/>
        </authorList>
    </citation>
    <scope>NUCLEOTIDE SEQUENCE</scope>
    <source>
        <strain evidence="4">W38</strain>
    </source>
</reference>
<keyword evidence="5" id="KW-1185">Reference proteome</keyword>
<gene>
    <name evidence="4" type="ORF">N4264_06425</name>
</gene>
<evidence type="ECO:0000256" key="1">
    <source>
        <dbReference type="ARBA" id="ARBA00022679"/>
    </source>
</evidence>
<dbReference type="InterPro" id="IPR050832">
    <property type="entry name" value="Bact_Acetyltransf"/>
</dbReference>
<protein>
    <submittedName>
        <fullName evidence="4">GNAT family N-acetyltransferase</fullName>
    </submittedName>
</protein>
<name>A0ABY6BLM1_9GAMM</name>
<organism evidence="4 5">
    <name type="scientific">Tahibacter amnicola</name>
    <dbReference type="NCBI Taxonomy" id="2976241"/>
    <lineage>
        <taxon>Bacteria</taxon>
        <taxon>Pseudomonadati</taxon>
        <taxon>Pseudomonadota</taxon>
        <taxon>Gammaproteobacteria</taxon>
        <taxon>Lysobacterales</taxon>
        <taxon>Rhodanobacteraceae</taxon>
        <taxon>Tahibacter</taxon>
    </lineage>
</organism>
<accession>A0ABY6BLM1</accession>
<dbReference type="Pfam" id="PF00583">
    <property type="entry name" value="Acetyltransf_1"/>
    <property type="match status" value="1"/>
</dbReference>
<sequence length="181" mass="20651">MTGAGETLAARLMRGCPDIDLREETDDDIAFLAGLYASTRTEELAPVPWPDAAKQAFLRSQFEQQRAHYRRHYNGAEFLLVRAGSERIGRLYCRRSGNEYRLMDIALLPDWRGRGVGGQMIRTLLDCAASDRCEVTLHVEPGNPARRMYERLGFRLIEDRGVYWFLGWTKEAPADQLNVIS</sequence>
<dbReference type="SUPFAM" id="SSF55729">
    <property type="entry name" value="Acyl-CoA N-acyltransferases (Nat)"/>
    <property type="match status" value="1"/>
</dbReference>